<dbReference type="EMBL" id="SGWQ01000007">
    <property type="protein sequence ID" value="RZS36336.1"/>
    <property type="molecule type" value="Genomic_DNA"/>
</dbReference>
<reference evidence="1 2" key="1">
    <citation type="submission" date="2019-02" db="EMBL/GenBank/DDBJ databases">
        <title>Genomic Encyclopedia of Type Strains, Phase IV (KMG-IV): sequencing the most valuable type-strain genomes for metagenomic binning, comparative biology and taxonomic classification.</title>
        <authorList>
            <person name="Goeker M."/>
        </authorList>
    </citation>
    <scope>NUCLEOTIDE SEQUENCE [LARGE SCALE GENOMIC DNA]</scope>
    <source>
        <strain evidence="1 2">DSM 101727</strain>
    </source>
</reference>
<name>A0A4Q7KJH9_9PSEU</name>
<comment type="caution">
    <text evidence="1">The sequence shown here is derived from an EMBL/GenBank/DDBJ whole genome shotgun (WGS) entry which is preliminary data.</text>
</comment>
<keyword evidence="2" id="KW-1185">Reference proteome</keyword>
<gene>
    <name evidence="1" type="ORF">EV193_10717</name>
</gene>
<evidence type="ECO:0000313" key="2">
    <source>
        <dbReference type="Proteomes" id="UP000294257"/>
    </source>
</evidence>
<accession>A0A4Q7KJH9</accession>
<evidence type="ECO:0000313" key="1">
    <source>
        <dbReference type="EMBL" id="RZS36336.1"/>
    </source>
</evidence>
<dbReference type="AlphaFoldDB" id="A0A4Q7KJH9"/>
<organism evidence="1 2">
    <name type="scientific">Herbihabitans rhizosphaerae</name>
    <dbReference type="NCBI Taxonomy" id="1872711"/>
    <lineage>
        <taxon>Bacteria</taxon>
        <taxon>Bacillati</taxon>
        <taxon>Actinomycetota</taxon>
        <taxon>Actinomycetes</taxon>
        <taxon>Pseudonocardiales</taxon>
        <taxon>Pseudonocardiaceae</taxon>
        <taxon>Herbihabitans</taxon>
    </lineage>
</organism>
<protein>
    <submittedName>
        <fullName evidence="1">Uncharacterized protein</fullName>
    </submittedName>
</protein>
<dbReference type="Proteomes" id="UP000294257">
    <property type="component" value="Unassembled WGS sequence"/>
</dbReference>
<proteinExistence type="predicted"/>
<sequence>MCPRQDFVLRGGPRSWRLVAALEGGRHWFDRACCSASVSSEPGRSRRWRTSLPTSATNTIATKVHSIRMDRSCAIARRTRARASCVSRSSDALDTLTARLAMEFGVDADGDDTGEAAVALAWMGTQVGTDGVDYSALAPYRSPEEPDRPVMVWLNAAATPALLASRHAAIGELIRDLQDEGHPDPFEISLLAGPAVAVITEDTDDALIIDEQAHPLVERTATAWVARGVRAGRRDVRPWSHTARVRAVRPRFVILARAFGRPRSGRPSSWPVRGSGRLRTAPTVMFRCA</sequence>